<evidence type="ECO:0000313" key="2">
    <source>
        <dbReference type="Proteomes" id="UP000485058"/>
    </source>
</evidence>
<keyword evidence="2" id="KW-1185">Reference proteome</keyword>
<protein>
    <submittedName>
        <fullName evidence="1">Uncharacterized protein</fullName>
    </submittedName>
</protein>
<comment type="caution">
    <text evidence="1">The sequence shown here is derived from an EMBL/GenBank/DDBJ whole genome shotgun (WGS) entry which is preliminary data.</text>
</comment>
<dbReference type="AlphaFoldDB" id="A0A6A0A6U4"/>
<proteinExistence type="predicted"/>
<dbReference type="Proteomes" id="UP000485058">
    <property type="component" value="Unassembled WGS sequence"/>
</dbReference>
<evidence type="ECO:0000313" key="1">
    <source>
        <dbReference type="EMBL" id="GFH28280.1"/>
    </source>
</evidence>
<dbReference type="EMBL" id="BLLF01003815">
    <property type="protein sequence ID" value="GFH28280.1"/>
    <property type="molecule type" value="Genomic_DNA"/>
</dbReference>
<accession>A0A6A0A6U4</accession>
<feature type="non-terminal residue" evidence="1">
    <location>
        <position position="79"/>
    </location>
</feature>
<organism evidence="1 2">
    <name type="scientific">Haematococcus lacustris</name>
    <name type="common">Green alga</name>
    <name type="synonym">Haematococcus pluvialis</name>
    <dbReference type="NCBI Taxonomy" id="44745"/>
    <lineage>
        <taxon>Eukaryota</taxon>
        <taxon>Viridiplantae</taxon>
        <taxon>Chlorophyta</taxon>
        <taxon>core chlorophytes</taxon>
        <taxon>Chlorophyceae</taxon>
        <taxon>CS clade</taxon>
        <taxon>Chlamydomonadales</taxon>
        <taxon>Haematococcaceae</taxon>
        <taxon>Haematococcus</taxon>
    </lineage>
</organism>
<sequence>MDTVPREVDAGMCRVLNNFGELAVRVLERHVGLAQKLRAARLALTRHLELLSSLAASHDPSALDLMQGQLQPPGPEFGY</sequence>
<gene>
    <name evidence="1" type="ORF">HaLaN_26750</name>
</gene>
<reference evidence="1 2" key="1">
    <citation type="submission" date="2020-02" db="EMBL/GenBank/DDBJ databases">
        <title>Draft genome sequence of Haematococcus lacustris strain NIES-144.</title>
        <authorList>
            <person name="Morimoto D."/>
            <person name="Nakagawa S."/>
            <person name="Yoshida T."/>
            <person name="Sawayama S."/>
        </authorList>
    </citation>
    <scope>NUCLEOTIDE SEQUENCE [LARGE SCALE GENOMIC DNA]</scope>
    <source>
        <strain evidence="1 2">NIES-144</strain>
    </source>
</reference>
<feature type="non-terminal residue" evidence="1">
    <location>
        <position position="1"/>
    </location>
</feature>
<name>A0A6A0A6U4_HAELA</name>